<dbReference type="InterPro" id="IPR002659">
    <property type="entry name" value="Glyco_trans_31"/>
</dbReference>
<keyword evidence="9" id="KW-0472">Membrane</keyword>
<dbReference type="AlphaFoldDB" id="H2YG01"/>
<keyword evidence="3" id="KW-0328">Glycosyltransferase</keyword>
<evidence type="ECO:0000256" key="2">
    <source>
        <dbReference type="ARBA" id="ARBA00008661"/>
    </source>
</evidence>
<accession>H2YG01</accession>
<proteinExistence type="inferred from homology"/>
<name>H2YG01_CIOSA</name>
<dbReference type="InParanoid" id="H2YG01"/>
<dbReference type="GO" id="GO:0016758">
    <property type="term" value="F:hexosyltransferase activity"/>
    <property type="evidence" value="ECO:0007669"/>
    <property type="project" value="InterPro"/>
</dbReference>
<evidence type="ECO:0000256" key="1">
    <source>
        <dbReference type="ARBA" id="ARBA00004323"/>
    </source>
</evidence>
<evidence type="ECO:0000256" key="5">
    <source>
        <dbReference type="ARBA" id="ARBA00022692"/>
    </source>
</evidence>
<protein>
    <submittedName>
        <fullName evidence="10">Uncharacterized protein</fullName>
    </submittedName>
</protein>
<keyword evidence="4" id="KW-0808">Transferase</keyword>
<reference evidence="10" key="2">
    <citation type="submission" date="2025-08" db="UniProtKB">
        <authorList>
            <consortium name="Ensembl"/>
        </authorList>
    </citation>
    <scope>IDENTIFICATION</scope>
</reference>
<keyword evidence="8" id="KW-0333">Golgi apparatus</keyword>
<evidence type="ECO:0000256" key="7">
    <source>
        <dbReference type="ARBA" id="ARBA00022989"/>
    </source>
</evidence>
<evidence type="ECO:0000256" key="3">
    <source>
        <dbReference type="ARBA" id="ARBA00022676"/>
    </source>
</evidence>
<evidence type="ECO:0000313" key="11">
    <source>
        <dbReference type="Proteomes" id="UP000007875"/>
    </source>
</evidence>
<dbReference type="Pfam" id="PF01762">
    <property type="entry name" value="Galactosyl_T"/>
    <property type="match status" value="1"/>
</dbReference>
<reference evidence="10" key="3">
    <citation type="submission" date="2025-09" db="UniProtKB">
        <authorList>
            <consortium name="Ensembl"/>
        </authorList>
    </citation>
    <scope>IDENTIFICATION</scope>
</reference>
<dbReference type="HOGENOM" id="CLU_1481474_0_0_1"/>
<evidence type="ECO:0000313" key="10">
    <source>
        <dbReference type="Ensembl" id="ENSCSAVP00000004249.1"/>
    </source>
</evidence>
<sequence>MDWVVRNIPSNFLFSTCDDNMVLNLDNFIMSITETVNRQKPASSTCEIADVFPFICVFSFRRSDPPSRDTNNPWSVHSQLYPPNVLPAHCQGGFYTTSVSTIRLVIEKATLTKVMSLDAVWISGIMRQKAGMDANSVIAAPAIDYPGELVRYVEQDIPNAMRKYWTKYSENLSKHNAFVRLR</sequence>
<organism evidence="10 11">
    <name type="scientific">Ciona savignyi</name>
    <name type="common">Pacific transparent sea squirt</name>
    <dbReference type="NCBI Taxonomy" id="51511"/>
    <lineage>
        <taxon>Eukaryota</taxon>
        <taxon>Metazoa</taxon>
        <taxon>Chordata</taxon>
        <taxon>Tunicata</taxon>
        <taxon>Ascidiacea</taxon>
        <taxon>Phlebobranchia</taxon>
        <taxon>Cionidae</taxon>
        <taxon>Ciona</taxon>
    </lineage>
</organism>
<reference evidence="11" key="1">
    <citation type="submission" date="2003-08" db="EMBL/GenBank/DDBJ databases">
        <authorList>
            <person name="Birren B."/>
            <person name="Nusbaum C."/>
            <person name="Abebe A."/>
            <person name="Abouelleil A."/>
            <person name="Adekoya E."/>
            <person name="Ait-zahra M."/>
            <person name="Allen N."/>
            <person name="Allen T."/>
            <person name="An P."/>
            <person name="Anderson M."/>
            <person name="Anderson S."/>
            <person name="Arachchi H."/>
            <person name="Armbruster J."/>
            <person name="Bachantsang P."/>
            <person name="Baldwin J."/>
            <person name="Barry A."/>
            <person name="Bayul T."/>
            <person name="Blitshsteyn B."/>
            <person name="Bloom T."/>
            <person name="Blye J."/>
            <person name="Boguslavskiy L."/>
            <person name="Borowsky M."/>
            <person name="Boukhgalter B."/>
            <person name="Brunache A."/>
            <person name="Butler J."/>
            <person name="Calixte N."/>
            <person name="Calvo S."/>
            <person name="Camarata J."/>
            <person name="Campo K."/>
            <person name="Chang J."/>
            <person name="Cheshatsang Y."/>
            <person name="Citroen M."/>
            <person name="Collymore A."/>
            <person name="Considine T."/>
            <person name="Cook A."/>
            <person name="Cooke P."/>
            <person name="Corum B."/>
            <person name="Cuomo C."/>
            <person name="David R."/>
            <person name="Dawoe T."/>
            <person name="Degray S."/>
            <person name="Dodge S."/>
            <person name="Dooley K."/>
            <person name="Dorje P."/>
            <person name="Dorjee K."/>
            <person name="Dorris L."/>
            <person name="Duffey N."/>
            <person name="Dupes A."/>
            <person name="Elkins T."/>
            <person name="Engels R."/>
            <person name="Erickson J."/>
            <person name="Farina A."/>
            <person name="Faro S."/>
            <person name="Ferreira P."/>
            <person name="Fischer H."/>
            <person name="Fitzgerald M."/>
            <person name="Foley K."/>
            <person name="Gage D."/>
            <person name="Galagan J."/>
            <person name="Gearin G."/>
            <person name="Gnerre S."/>
            <person name="Gnirke A."/>
            <person name="Goyette A."/>
            <person name="Graham J."/>
            <person name="Grandbois E."/>
            <person name="Gyaltsen K."/>
            <person name="Hafez N."/>
            <person name="Hagopian D."/>
            <person name="Hagos B."/>
            <person name="Hall J."/>
            <person name="Hatcher B."/>
            <person name="Heller A."/>
            <person name="Higgins H."/>
            <person name="Honan T."/>
            <person name="Horn A."/>
            <person name="Houde N."/>
            <person name="Hughes L."/>
            <person name="Hulme W."/>
            <person name="Husby E."/>
            <person name="Iliev I."/>
            <person name="Jaffe D."/>
            <person name="Jones C."/>
            <person name="Kamal M."/>
            <person name="Kamat A."/>
            <person name="Kamvysselis M."/>
            <person name="Karlsson E."/>
            <person name="Kells C."/>
            <person name="Kieu A."/>
            <person name="Kisner P."/>
            <person name="Kodira C."/>
            <person name="Kulbokas E."/>
            <person name="Labutti K."/>
            <person name="Lama D."/>
            <person name="Landers T."/>
            <person name="Leger J."/>
            <person name="Levine S."/>
            <person name="Lewis D."/>
            <person name="Lewis T."/>
            <person name="Lindblad-toh K."/>
            <person name="Liu X."/>
            <person name="Lokyitsang T."/>
            <person name="Lokyitsang Y."/>
            <person name="Lucien O."/>
            <person name="Lui A."/>
            <person name="Ma L.J."/>
            <person name="Mabbitt R."/>
            <person name="Macdonald J."/>
            <person name="Maclean C."/>
            <person name="Major J."/>
            <person name="Manning J."/>
            <person name="Marabella R."/>
            <person name="Maru K."/>
            <person name="Matthews C."/>
            <person name="Mauceli E."/>
            <person name="Mccarthy M."/>
            <person name="Mcdonough S."/>
            <person name="Mcghee T."/>
            <person name="Meldrim J."/>
            <person name="Meneus L."/>
            <person name="Mesirov J."/>
            <person name="Mihalev A."/>
            <person name="Mihova T."/>
            <person name="Mikkelsen T."/>
            <person name="Mlenga V."/>
            <person name="Moru K."/>
            <person name="Mozes J."/>
            <person name="Mulrain L."/>
            <person name="Munson G."/>
            <person name="Naylor J."/>
            <person name="Newes C."/>
            <person name="Nguyen C."/>
            <person name="Nguyen N."/>
            <person name="Nguyen T."/>
            <person name="Nicol R."/>
            <person name="Nielsen C."/>
            <person name="Nizzari M."/>
            <person name="Norbu C."/>
            <person name="Norbu N."/>
            <person name="O'donnell P."/>
            <person name="Okoawo O."/>
            <person name="O'leary S."/>
            <person name="Omotosho B."/>
            <person name="O'neill K."/>
            <person name="Osman S."/>
            <person name="Parker S."/>
            <person name="Perrin D."/>
            <person name="Phunkhang P."/>
            <person name="Piqani B."/>
            <person name="Purcell S."/>
            <person name="Rachupka T."/>
            <person name="Ramasamy U."/>
            <person name="Rameau R."/>
            <person name="Ray V."/>
            <person name="Raymond C."/>
            <person name="Retta R."/>
            <person name="Richardson S."/>
            <person name="Rise C."/>
            <person name="Rodriguez J."/>
            <person name="Rogers J."/>
            <person name="Rogov P."/>
            <person name="Rutman M."/>
            <person name="Schupbach R."/>
            <person name="Seaman C."/>
            <person name="Settipalli S."/>
            <person name="Sharpe T."/>
            <person name="Sheridan J."/>
            <person name="Sherpa N."/>
            <person name="Shi J."/>
            <person name="Smirnov S."/>
            <person name="Smith C."/>
            <person name="Sougnez C."/>
            <person name="Spencer B."/>
            <person name="Stalker J."/>
            <person name="Stange-thomann N."/>
            <person name="Stavropoulos S."/>
            <person name="Stetson K."/>
            <person name="Stone C."/>
            <person name="Stone S."/>
            <person name="Stubbs M."/>
            <person name="Talamas J."/>
            <person name="Tchuinga P."/>
            <person name="Tenzing P."/>
            <person name="Tesfaye S."/>
            <person name="Theodore J."/>
            <person name="Thoulutsang Y."/>
            <person name="Topham K."/>
            <person name="Towey S."/>
            <person name="Tsamla T."/>
            <person name="Tsomo N."/>
            <person name="Vallee D."/>
            <person name="Vassiliev H."/>
            <person name="Venkataraman V."/>
            <person name="Vinson J."/>
            <person name="Vo A."/>
            <person name="Wade C."/>
            <person name="Wang S."/>
            <person name="Wangchuk T."/>
            <person name="Wangdi T."/>
            <person name="Whittaker C."/>
            <person name="Wilkinson J."/>
            <person name="Wu Y."/>
            <person name="Wyman D."/>
            <person name="Yadav S."/>
            <person name="Yang S."/>
            <person name="Yang X."/>
            <person name="Yeager S."/>
            <person name="Yee E."/>
            <person name="Young G."/>
            <person name="Zainoun J."/>
            <person name="Zembeck L."/>
            <person name="Zimmer A."/>
            <person name="Zody M."/>
            <person name="Lander E."/>
        </authorList>
    </citation>
    <scope>NUCLEOTIDE SEQUENCE [LARGE SCALE GENOMIC DNA]</scope>
</reference>
<evidence type="ECO:0000256" key="4">
    <source>
        <dbReference type="ARBA" id="ARBA00022679"/>
    </source>
</evidence>
<keyword evidence="11" id="KW-1185">Reference proteome</keyword>
<evidence type="ECO:0000256" key="8">
    <source>
        <dbReference type="ARBA" id="ARBA00023034"/>
    </source>
</evidence>
<dbReference type="GO" id="GO:0000139">
    <property type="term" value="C:Golgi membrane"/>
    <property type="evidence" value="ECO:0007669"/>
    <property type="project" value="UniProtKB-SubCell"/>
</dbReference>
<dbReference type="Proteomes" id="UP000007875">
    <property type="component" value="Unassembled WGS sequence"/>
</dbReference>
<keyword evidence="5" id="KW-0812">Transmembrane</keyword>
<evidence type="ECO:0000256" key="6">
    <source>
        <dbReference type="ARBA" id="ARBA00022968"/>
    </source>
</evidence>
<evidence type="ECO:0000256" key="9">
    <source>
        <dbReference type="ARBA" id="ARBA00023136"/>
    </source>
</evidence>
<keyword evidence="6" id="KW-0735">Signal-anchor</keyword>
<dbReference type="Ensembl" id="ENSCSAVT00000004312.1">
    <property type="protein sequence ID" value="ENSCSAVP00000004249.1"/>
    <property type="gene ID" value="ENSCSAVG00000002509.1"/>
</dbReference>
<comment type="similarity">
    <text evidence="2">Belongs to the glycosyltransferase 31 family.</text>
</comment>
<comment type="subcellular location">
    <subcellularLocation>
        <location evidence="1">Golgi apparatus membrane</location>
        <topology evidence="1">Single-pass type II membrane protein</topology>
    </subcellularLocation>
</comment>
<keyword evidence="7" id="KW-1133">Transmembrane helix</keyword>